<evidence type="ECO:0000313" key="1">
    <source>
        <dbReference type="EMBL" id="KAJ8679916.1"/>
    </source>
</evidence>
<accession>A0ACC2PAN9</accession>
<protein>
    <submittedName>
        <fullName evidence="1">Uncharacterized protein</fullName>
    </submittedName>
</protein>
<keyword evidence="2" id="KW-1185">Reference proteome</keyword>
<reference evidence="1" key="1">
    <citation type="submission" date="2023-04" db="EMBL/GenBank/DDBJ databases">
        <title>A chromosome-level genome assembly of the parasitoid wasp Eretmocerus hayati.</title>
        <authorList>
            <person name="Zhong Y."/>
            <person name="Liu S."/>
            <person name="Liu Y."/>
        </authorList>
    </citation>
    <scope>NUCLEOTIDE SEQUENCE</scope>
    <source>
        <strain evidence="1">ZJU_SS_LIU_2023</strain>
    </source>
</reference>
<proteinExistence type="predicted"/>
<organism evidence="1 2">
    <name type="scientific">Eretmocerus hayati</name>
    <dbReference type="NCBI Taxonomy" id="131215"/>
    <lineage>
        <taxon>Eukaryota</taxon>
        <taxon>Metazoa</taxon>
        <taxon>Ecdysozoa</taxon>
        <taxon>Arthropoda</taxon>
        <taxon>Hexapoda</taxon>
        <taxon>Insecta</taxon>
        <taxon>Pterygota</taxon>
        <taxon>Neoptera</taxon>
        <taxon>Endopterygota</taxon>
        <taxon>Hymenoptera</taxon>
        <taxon>Apocrita</taxon>
        <taxon>Proctotrupomorpha</taxon>
        <taxon>Chalcidoidea</taxon>
        <taxon>Aphelinidae</taxon>
        <taxon>Aphelininae</taxon>
        <taxon>Eretmocerus</taxon>
    </lineage>
</organism>
<name>A0ACC2PAN9_9HYME</name>
<sequence>MSLRKFMHKRNKYREEPNFKQLAIIDPDFRKIAITDLSGRVRINFKDQESLRILTKTLLKHDFNLQVDIPSNNLVPALPLRLNYILWVEDLLKHCNINDLSSVTGIDIGTGAVCIYPLLFSKINKSKMIGTDIDPESIKSAEENVQRNVLQDLIKVILVERDSILEKAFEEQGEFTFVMCNPPFFKTDQGLGKKLKQEPPRNASTGNEGELEVKGGEREFIICLIDESLKYQERVKIYTTMFGQKSTLAFLRAELAKRDILNTTWTEFCQGYTKRWGIAWTFIPKDAVDLSTAPVMRTRAEMQKMKKDRSMEIVFPVREGLKTLDELSTALKKWISELQIQMKEIEFDDDDQACWAAQLIGHKDTWSHSRRKRRQAIRAEAIKKQKLENSESHDEIETLTADPEPLEKTSTPIQNSDPLLVCTLIAGEKNDNDDRDESGTSSDEESNEEKMLGICLLFESGHGGKLSLETLRQYLVNKLDIREFFHKQRASKPNRKKRKRGKKNS</sequence>
<comment type="caution">
    <text evidence="1">The sequence shown here is derived from an EMBL/GenBank/DDBJ whole genome shotgun (WGS) entry which is preliminary data.</text>
</comment>
<dbReference type="Proteomes" id="UP001239111">
    <property type="component" value="Chromosome 2"/>
</dbReference>
<gene>
    <name evidence="1" type="ORF">QAD02_015703</name>
</gene>
<evidence type="ECO:0000313" key="2">
    <source>
        <dbReference type="Proteomes" id="UP001239111"/>
    </source>
</evidence>
<dbReference type="EMBL" id="CM056742">
    <property type="protein sequence ID" value="KAJ8679916.1"/>
    <property type="molecule type" value="Genomic_DNA"/>
</dbReference>